<name>A0A941I1S3_9MICO</name>
<dbReference type="PANTHER" id="PTHR43072:SF23">
    <property type="entry name" value="UPF0039 PROTEIN C11D3.02C"/>
    <property type="match status" value="1"/>
</dbReference>
<dbReference type="GO" id="GO:0016747">
    <property type="term" value="F:acyltransferase activity, transferring groups other than amino-acyl groups"/>
    <property type="evidence" value="ECO:0007669"/>
    <property type="project" value="InterPro"/>
</dbReference>
<evidence type="ECO:0000313" key="6">
    <source>
        <dbReference type="Proteomes" id="UP000677016"/>
    </source>
</evidence>
<evidence type="ECO:0000256" key="2">
    <source>
        <dbReference type="ARBA" id="ARBA00023315"/>
    </source>
</evidence>
<keyword evidence="6" id="KW-1185">Reference proteome</keyword>
<reference evidence="5" key="1">
    <citation type="submission" date="2021-04" db="EMBL/GenBank/DDBJ databases">
        <title>Phycicoccus avicenniae sp. nov., a novel endophytic actinomycetes isolated from branch of Avicennia mariana.</title>
        <authorList>
            <person name="Tuo L."/>
        </authorList>
    </citation>
    <scope>NUCLEOTIDE SEQUENCE</scope>
    <source>
        <strain evidence="5">BSK3Z-2</strain>
    </source>
</reference>
<dbReference type="Gene3D" id="3.40.630.30">
    <property type="match status" value="1"/>
</dbReference>
<comment type="caution">
    <text evidence="5">The sequence shown here is derived from an EMBL/GenBank/DDBJ whole genome shotgun (WGS) entry which is preliminary data.</text>
</comment>
<dbReference type="Proteomes" id="UP000677016">
    <property type="component" value="Unassembled WGS sequence"/>
</dbReference>
<dbReference type="EMBL" id="JAGSNF010000020">
    <property type="protein sequence ID" value="MBR7744334.1"/>
    <property type="molecule type" value="Genomic_DNA"/>
</dbReference>
<evidence type="ECO:0000313" key="5">
    <source>
        <dbReference type="EMBL" id="MBR7744334.1"/>
    </source>
</evidence>
<dbReference type="SUPFAM" id="SSF55729">
    <property type="entry name" value="Acyl-CoA N-acyltransferases (Nat)"/>
    <property type="match status" value="1"/>
</dbReference>
<feature type="compositionally biased region" description="Low complexity" evidence="3">
    <location>
        <begin position="195"/>
        <end position="207"/>
    </location>
</feature>
<dbReference type="AlphaFoldDB" id="A0A941I1S3"/>
<organism evidence="5 6">
    <name type="scientific">Phycicoccus avicenniae</name>
    <dbReference type="NCBI Taxonomy" id="2828860"/>
    <lineage>
        <taxon>Bacteria</taxon>
        <taxon>Bacillati</taxon>
        <taxon>Actinomycetota</taxon>
        <taxon>Actinomycetes</taxon>
        <taxon>Micrococcales</taxon>
        <taxon>Intrasporangiaceae</taxon>
        <taxon>Phycicoccus</taxon>
    </lineage>
</organism>
<protein>
    <submittedName>
        <fullName evidence="5">N-acetyltransferase</fullName>
    </submittedName>
</protein>
<gene>
    <name evidence="5" type="ORF">KC207_13650</name>
</gene>
<dbReference type="CDD" id="cd04301">
    <property type="entry name" value="NAT_SF"/>
    <property type="match status" value="1"/>
</dbReference>
<dbReference type="PROSITE" id="PS51186">
    <property type="entry name" value="GNAT"/>
    <property type="match status" value="1"/>
</dbReference>
<feature type="region of interest" description="Disordered" evidence="3">
    <location>
        <begin position="182"/>
        <end position="207"/>
    </location>
</feature>
<feature type="domain" description="N-acetyltransferase" evidence="4">
    <location>
        <begin position="4"/>
        <end position="156"/>
    </location>
</feature>
<evidence type="ECO:0000256" key="1">
    <source>
        <dbReference type="ARBA" id="ARBA00022679"/>
    </source>
</evidence>
<evidence type="ECO:0000259" key="4">
    <source>
        <dbReference type="PROSITE" id="PS51186"/>
    </source>
</evidence>
<dbReference type="Pfam" id="PF13420">
    <property type="entry name" value="Acetyltransf_4"/>
    <property type="match status" value="1"/>
</dbReference>
<feature type="compositionally biased region" description="Basic and acidic residues" evidence="3">
    <location>
        <begin position="182"/>
        <end position="193"/>
    </location>
</feature>
<sequence length="207" mass="23289">MTRIVLRTATEEDLPAMAAIYNQAIERTTSTFDVEPRPDDNYQARVASERSGDHVVVAEISGEVVGYAFSNSYRRRPAYDTTREVSVYVAEGQRSHGLGSRLYDDLIRRLDADGIHTIVSVIAQPNPASEKLHRAMGFDHVGTLREVGFKFGKWVDTALWQRMHPDLWDEAKLESQRLEFEKREANRKTRDAELAAQPDPADAGADA</sequence>
<keyword evidence="1" id="KW-0808">Transferase</keyword>
<dbReference type="RefSeq" id="WP_211603863.1">
    <property type="nucleotide sequence ID" value="NZ_JAGSNF010000020.1"/>
</dbReference>
<accession>A0A941I1S3</accession>
<dbReference type="InterPro" id="IPR000182">
    <property type="entry name" value="GNAT_dom"/>
</dbReference>
<evidence type="ECO:0000256" key="3">
    <source>
        <dbReference type="SAM" id="MobiDB-lite"/>
    </source>
</evidence>
<dbReference type="InterPro" id="IPR016181">
    <property type="entry name" value="Acyl_CoA_acyltransferase"/>
</dbReference>
<proteinExistence type="predicted"/>
<dbReference type="PANTHER" id="PTHR43072">
    <property type="entry name" value="N-ACETYLTRANSFERASE"/>
    <property type="match status" value="1"/>
</dbReference>
<keyword evidence="2" id="KW-0012">Acyltransferase</keyword>